<keyword evidence="1" id="KW-0677">Repeat</keyword>
<dbReference type="Gene3D" id="2.20.110.10">
    <property type="entry name" value="Histone H3 K4-specific methyltransferase SET7/9 N-terminal domain"/>
    <property type="match status" value="1"/>
</dbReference>
<dbReference type="AlphaFoldDB" id="A0A812J390"/>
<dbReference type="SMART" id="SM00698">
    <property type="entry name" value="MORN"/>
    <property type="match status" value="4"/>
</dbReference>
<proteinExistence type="predicted"/>
<keyword evidence="4" id="KW-1185">Reference proteome</keyword>
<accession>A0A812J390</accession>
<dbReference type="InterPro" id="IPR003409">
    <property type="entry name" value="MORN"/>
</dbReference>
<protein>
    <submittedName>
        <fullName evidence="3">RSPH1 protein</fullName>
    </submittedName>
</protein>
<sequence>MDYCPDARCRETEVSEFLLDNTQEGAQTPCPQLHFAPRLRAKWESEWSLARPAALHDDEWARGPAGQIRLRQPLTILLSLPNSGTTWIMSVLEEATKNKGCVAGNSDILHPNCNGLLMKEISKVAGAPDHDSWRNIFDSPVPAAMDLLLELATDQLNVKALAEVQAMRVSGYTAGGEALPEELVWPWKGLVPRRLDVTRVRLLLTKEIINVYQVSKHLEWRQRSGQRPAVTAFALYRHRAHCFPMSNSSAALCKECWYQQILHAFELADFSDDVVMRGLQRWWLSRKHLVGGRSGPSGLVFAHLVAWFPLLRAQPFGLCVLDYAQLMLLDRVKLHQYLNQTLPGNLLRNPGAEIMTRSFIVQRFANPPAFFAKRESSYYKLGAEPFARAAIAEMRRLDPRTDFSLLEPPRTQAWIQEGAPIDNVNIICIIGLQDQSMADEPEEGEPKYQYVWLFVRGAEKPREALYLTGDSYEGTFVEGKGLYVFKKTGDSYEGKYEENRKHGFGKMTYRNNVGEDEEGDPPDENAPPRGGTYLGNFTAGLRGCLANAGPEAPADGTFTYVNGDAYAGQWREGKKHGKGTYTFAKDGTQLVGEWEDGKIVSGKWVFPNGTFYCGKFRYNKPYGKGVWVFKNGNQLAGDYLQKEQATEDEPADDAEAC</sequence>
<evidence type="ECO:0000313" key="4">
    <source>
        <dbReference type="Proteomes" id="UP000649617"/>
    </source>
</evidence>
<dbReference type="SUPFAM" id="SSF82185">
    <property type="entry name" value="Histone H3 K4-specific methyltransferase SET7/9 N-terminal domain"/>
    <property type="match status" value="2"/>
</dbReference>
<dbReference type="EMBL" id="CAJNIZ010001525">
    <property type="protein sequence ID" value="CAE7193021.1"/>
    <property type="molecule type" value="Genomic_DNA"/>
</dbReference>
<reference evidence="3" key="1">
    <citation type="submission" date="2021-02" db="EMBL/GenBank/DDBJ databases">
        <authorList>
            <person name="Dougan E. K."/>
            <person name="Rhodes N."/>
            <person name="Thang M."/>
            <person name="Chan C."/>
        </authorList>
    </citation>
    <scope>NUCLEOTIDE SEQUENCE</scope>
</reference>
<name>A0A812J390_SYMPI</name>
<organism evidence="3 4">
    <name type="scientific">Symbiodinium pilosum</name>
    <name type="common">Dinoflagellate</name>
    <dbReference type="NCBI Taxonomy" id="2952"/>
    <lineage>
        <taxon>Eukaryota</taxon>
        <taxon>Sar</taxon>
        <taxon>Alveolata</taxon>
        <taxon>Dinophyceae</taxon>
        <taxon>Suessiales</taxon>
        <taxon>Symbiodiniaceae</taxon>
        <taxon>Symbiodinium</taxon>
    </lineage>
</organism>
<evidence type="ECO:0000256" key="1">
    <source>
        <dbReference type="ARBA" id="ARBA00022737"/>
    </source>
</evidence>
<dbReference type="PANTHER" id="PTHR43215:SF14">
    <property type="entry name" value="RADIAL SPOKE HEAD 1 HOMOLOG"/>
    <property type="match status" value="1"/>
</dbReference>
<feature type="region of interest" description="Disordered" evidence="2">
    <location>
        <begin position="511"/>
        <end position="530"/>
    </location>
</feature>
<feature type="compositionally biased region" description="Acidic residues" evidence="2">
    <location>
        <begin position="514"/>
        <end position="523"/>
    </location>
</feature>
<dbReference type="OrthoDB" id="270720at2759"/>
<comment type="caution">
    <text evidence="3">The sequence shown here is derived from an EMBL/GenBank/DDBJ whole genome shotgun (WGS) entry which is preliminary data.</text>
</comment>
<gene>
    <name evidence="3" type="primary">RSPH1</name>
    <name evidence="3" type="ORF">SPIL2461_LOCUS1552</name>
</gene>
<evidence type="ECO:0000256" key="2">
    <source>
        <dbReference type="SAM" id="MobiDB-lite"/>
    </source>
</evidence>
<dbReference type="Proteomes" id="UP000649617">
    <property type="component" value="Unassembled WGS sequence"/>
</dbReference>
<dbReference type="Pfam" id="PF02493">
    <property type="entry name" value="MORN"/>
    <property type="match status" value="4"/>
</dbReference>
<evidence type="ECO:0000313" key="3">
    <source>
        <dbReference type="EMBL" id="CAE7193021.1"/>
    </source>
</evidence>
<dbReference type="PANTHER" id="PTHR43215">
    <property type="entry name" value="RADIAL SPOKE HEAD 1 HOMOLOG"/>
    <property type="match status" value="1"/>
</dbReference>